<feature type="transmembrane region" description="Helical" evidence="2">
    <location>
        <begin position="21"/>
        <end position="40"/>
    </location>
</feature>
<dbReference type="AlphaFoldDB" id="A0A6H2EI57"/>
<sequence length="131" mass="13962">MLGYLIYMYVGRRIAVTGNGLDSLAVGMLTGSLLWLPIAGMSLGPIFSNQRIFWLVMLVALLSSVTPYAMDTVIMRRINASTFALLNSLLPATSFVVGLVILHQVPTIGELAGLVLITAAVGLVGMRPNAK</sequence>
<keyword evidence="5" id="KW-1185">Reference proteome</keyword>
<comment type="similarity">
    <text evidence="1">Belongs to the EamA transporter family.</text>
</comment>
<accession>A0A6H2EI57</accession>
<feature type="transmembrane region" description="Helical" evidence="2">
    <location>
        <begin position="52"/>
        <end position="70"/>
    </location>
</feature>
<dbReference type="SUPFAM" id="SSF103481">
    <property type="entry name" value="Multidrug resistance efflux transporter EmrE"/>
    <property type="match status" value="1"/>
</dbReference>
<dbReference type="Proteomes" id="UP000502298">
    <property type="component" value="Chromosome"/>
</dbReference>
<feature type="transmembrane region" description="Helical" evidence="2">
    <location>
        <begin position="82"/>
        <end position="102"/>
    </location>
</feature>
<keyword evidence="2" id="KW-1133">Transmembrane helix</keyword>
<evidence type="ECO:0000313" key="4">
    <source>
        <dbReference type="EMBL" id="QJC21248.1"/>
    </source>
</evidence>
<evidence type="ECO:0000313" key="5">
    <source>
        <dbReference type="Proteomes" id="UP000502298"/>
    </source>
</evidence>
<protein>
    <submittedName>
        <fullName evidence="4">EamA family transporter</fullName>
    </submittedName>
</protein>
<feature type="domain" description="EamA" evidence="3">
    <location>
        <begin position="6"/>
        <end position="124"/>
    </location>
</feature>
<organism evidence="4 5">
    <name type="scientific">Arcanobacterium buesumense</name>
    <dbReference type="NCBI Taxonomy" id="2722751"/>
    <lineage>
        <taxon>Bacteria</taxon>
        <taxon>Bacillati</taxon>
        <taxon>Actinomycetota</taxon>
        <taxon>Actinomycetes</taxon>
        <taxon>Actinomycetales</taxon>
        <taxon>Actinomycetaceae</taxon>
        <taxon>Arcanobacterium</taxon>
    </lineage>
</organism>
<evidence type="ECO:0000256" key="2">
    <source>
        <dbReference type="SAM" id="Phobius"/>
    </source>
</evidence>
<proteinExistence type="inferred from homology"/>
<dbReference type="RefSeq" id="WP_168917190.1">
    <property type="nucleotide sequence ID" value="NZ_CP050804.1"/>
</dbReference>
<feature type="transmembrane region" description="Helical" evidence="2">
    <location>
        <begin position="108"/>
        <end position="126"/>
    </location>
</feature>
<gene>
    <name evidence="4" type="ORF">HC352_01080</name>
</gene>
<keyword evidence="2" id="KW-0472">Membrane</keyword>
<evidence type="ECO:0000259" key="3">
    <source>
        <dbReference type="Pfam" id="PF00892"/>
    </source>
</evidence>
<dbReference type="EMBL" id="CP050804">
    <property type="protein sequence ID" value="QJC21248.1"/>
    <property type="molecule type" value="Genomic_DNA"/>
</dbReference>
<dbReference type="GO" id="GO:0016020">
    <property type="term" value="C:membrane"/>
    <property type="evidence" value="ECO:0007669"/>
    <property type="project" value="InterPro"/>
</dbReference>
<evidence type="ECO:0000256" key="1">
    <source>
        <dbReference type="ARBA" id="ARBA00007362"/>
    </source>
</evidence>
<keyword evidence="2" id="KW-0812">Transmembrane</keyword>
<dbReference type="InterPro" id="IPR037185">
    <property type="entry name" value="EmrE-like"/>
</dbReference>
<dbReference type="KEGG" id="arca:HC352_01080"/>
<dbReference type="Pfam" id="PF00892">
    <property type="entry name" value="EamA"/>
    <property type="match status" value="1"/>
</dbReference>
<reference evidence="4 5" key="1">
    <citation type="submission" date="2020-03" db="EMBL/GenBank/DDBJ databases">
        <title>Complete genome of Arcanobacterium buesumensis sp. nov. strain 2701.</title>
        <authorList>
            <person name="Borowiak M."/>
            <person name="Alssahen M."/>
            <person name="Laemmler C."/>
            <person name="Malorny B."/>
            <person name="Hassan A."/>
            <person name="Prenger-Berninghoff E."/>
            <person name="Ploetz M."/>
            <person name="Abdulmawjood A."/>
        </authorList>
    </citation>
    <scope>NUCLEOTIDE SEQUENCE [LARGE SCALE GENOMIC DNA]</scope>
    <source>
        <strain evidence="4 5">2701</strain>
    </source>
</reference>
<name>A0A6H2EI57_9ACTO</name>
<dbReference type="InterPro" id="IPR000620">
    <property type="entry name" value="EamA_dom"/>
</dbReference>